<evidence type="ECO:0000313" key="3">
    <source>
        <dbReference type="EMBL" id="GEX67041.1"/>
    </source>
</evidence>
<name>A0A699H996_TANCI</name>
<feature type="coiled-coil region" evidence="1">
    <location>
        <begin position="56"/>
        <end position="83"/>
    </location>
</feature>
<keyword evidence="1" id="KW-0175">Coiled coil</keyword>
<feature type="region of interest" description="Disordered" evidence="2">
    <location>
        <begin position="1"/>
        <end position="26"/>
    </location>
</feature>
<evidence type="ECO:0000256" key="1">
    <source>
        <dbReference type="SAM" id="Coils"/>
    </source>
</evidence>
<sequence length="180" mass="20079">MVPPPESSPEHTIPSPSNNPIPDANKDSLTFQDLMDLCTRLSNKVLDLESEVIDIKSSFTDKIEKLKDRVHKLEEQNRILKEISFKSTKINNVAPEEPAKVEKVLEVVTTAKLMTEVVTTAKPTTIAAQVPKVSALMRRRSVVIQDLEERALVIVHTEVLPKDKGKGILIEKPKLLKGQT</sequence>
<comment type="caution">
    <text evidence="3">The sequence shown here is derived from an EMBL/GenBank/DDBJ whole genome shotgun (WGS) entry which is preliminary data.</text>
</comment>
<accession>A0A699H996</accession>
<reference evidence="3" key="1">
    <citation type="journal article" date="2019" name="Sci. Rep.">
        <title>Draft genome of Tanacetum cinerariifolium, the natural source of mosquito coil.</title>
        <authorList>
            <person name="Yamashiro T."/>
            <person name="Shiraishi A."/>
            <person name="Satake H."/>
            <person name="Nakayama K."/>
        </authorList>
    </citation>
    <scope>NUCLEOTIDE SEQUENCE</scope>
</reference>
<dbReference type="EMBL" id="BKCJ010122526">
    <property type="protein sequence ID" value="GEX67041.1"/>
    <property type="molecule type" value="Genomic_DNA"/>
</dbReference>
<dbReference type="AlphaFoldDB" id="A0A699H996"/>
<organism evidence="3">
    <name type="scientific">Tanacetum cinerariifolium</name>
    <name type="common">Dalmatian daisy</name>
    <name type="synonym">Chrysanthemum cinerariifolium</name>
    <dbReference type="NCBI Taxonomy" id="118510"/>
    <lineage>
        <taxon>Eukaryota</taxon>
        <taxon>Viridiplantae</taxon>
        <taxon>Streptophyta</taxon>
        <taxon>Embryophyta</taxon>
        <taxon>Tracheophyta</taxon>
        <taxon>Spermatophyta</taxon>
        <taxon>Magnoliopsida</taxon>
        <taxon>eudicotyledons</taxon>
        <taxon>Gunneridae</taxon>
        <taxon>Pentapetalae</taxon>
        <taxon>asterids</taxon>
        <taxon>campanulids</taxon>
        <taxon>Asterales</taxon>
        <taxon>Asteraceae</taxon>
        <taxon>Asteroideae</taxon>
        <taxon>Anthemideae</taxon>
        <taxon>Anthemidinae</taxon>
        <taxon>Tanacetum</taxon>
    </lineage>
</organism>
<gene>
    <name evidence="3" type="ORF">Tci_339016</name>
</gene>
<proteinExistence type="predicted"/>
<evidence type="ECO:0000256" key="2">
    <source>
        <dbReference type="SAM" id="MobiDB-lite"/>
    </source>
</evidence>
<protein>
    <submittedName>
        <fullName evidence="3">Uncharacterized protein</fullName>
    </submittedName>
</protein>